<proteinExistence type="predicted"/>
<evidence type="ECO:0000313" key="3">
    <source>
        <dbReference type="EMBL" id="KAL2518918.1"/>
    </source>
</evidence>
<keyword evidence="4" id="KW-1185">Reference proteome</keyword>
<feature type="region of interest" description="Disordered" evidence="1">
    <location>
        <begin position="34"/>
        <end position="67"/>
    </location>
</feature>
<evidence type="ECO:0000256" key="2">
    <source>
        <dbReference type="SAM" id="SignalP"/>
    </source>
</evidence>
<organism evidence="3 4">
    <name type="scientific">Abeliophyllum distichum</name>
    <dbReference type="NCBI Taxonomy" id="126358"/>
    <lineage>
        <taxon>Eukaryota</taxon>
        <taxon>Viridiplantae</taxon>
        <taxon>Streptophyta</taxon>
        <taxon>Embryophyta</taxon>
        <taxon>Tracheophyta</taxon>
        <taxon>Spermatophyta</taxon>
        <taxon>Magnoliopsida</taxon>
        <taxon>eudicotyledons</taxon>
        <taxon>Gunneridae</taxon>
        <taxon>Pentapetalae</taxon>
        <taxon>asterids</taxon>
        <taxon>lamiids</taxon>
        <taxon>Lamiales</taxon>
        <taxon>Oleaceae</taxon>
        <taxon>Forsythieae</taxon>
        <taxon>Abeliophyllum</taxon>
    </lineage>
</organism>
<dbReference type="PANTHER" id="PTHR37702:SF1">
    <property type="entry name" value="HYDROXYPROLINE-RICH GLYCOPROTEIN FAMILY PROTEIN"/>
    <property type="match status" value="1"/>
</dbReference>
<evidence type="ECO:0000313" key="4">
    <source>
        <dbReference type="Proteomes" id="UP001604336"/>
    </source>
</evidence>
<reference evidence="4" key="1">
    <citation type="submission" date="2024-07" db="EMBL/GenBank/DDBJ databases">
        <title>Two chromosome-level genome assemblies of Korean endemic species Abeliophyllum distichum and Forsythia ovata (Oleaceae).</title>
        <authorList>
            <person name="Jang H."/>
        </authorList>
    </citation>
    <scope>NUCLEOTIDE SEQUENCE [LARGE SCALE GENOMIC DNA]</scope>
</reference>
<sequence>MASNLHNLLPLLLFLSTILDFPATTKSQECPYPCYPPPTGTGNNPPVATTPPSPPTSTTTPPASFSPPAFITPLAGYFPFTPPSPYSFNGVVPPPPEPILPWFPYYFRRPPHQDQSSSTALQGSRNMIIIFPLLVLVFSSVFL</sequence>
<dbReference type="EMBL" id="JBFOLK010000004">
    <property type="protein sequence ID" value="KAL2518918.1"/>
    <property type="molecule type" value="Genomic_DNA"/>
</dbReference>
<name>A0ABD1U2B9_9LAMI</name>
<accession>A0ABD1U2B9</accession>
<comment type="caution">
    <text evidence="3">The sequence shown here is derived from an EMBL/GenBank/DDBJ whole genome shotgun (WGS) entry which is preliminary data.</text>
</comment>
<protein>
    <submittedName>
        <fullName evidence="3">Hydroxyproline-rich glycoprotein family protein</fullName>
    </submittedName>
</protein>
<evidence type="ECO:0000256" key="1">
    <source>
        <dbReference type="SAM" id="MobiDB-lite"/>
    </source>
</evidence>
<feature type="chain" id="PRO_5044816439" evidence="2">
    <location>
        <begin position="28"/>
        <end position="143"/>
    </location>
</feature>
<feature type="compositionally biased region" description="Low complexity" evidence="1">
    <location>
        <begin position="56"/>
        <end position="67"/>
    </location>
</feature>
<dbReference type="AlphaFoldDB" id="A0ABD1U2B9"/>
<feature type="signal peptide" evidence="2">
    <location>
        <begin position="1"/>
        <end position="27"/>
    </location>
</feature>
<gene>
    <name evidence="3" type="ORF">Adt_15165</name>
</gene>
<keyword evidence="2" id="KW-0732">Signal</keyword>
<dbReference type="Proteomes" id="UP001604336">
    <property type="component" value="Unassembled WGS sequence"/>
</dbReference>
<dbReference type="PANTHER" id="PTHR37702">
    <property type="entry name" value="PROLINE-RICH FAMILY PROTEIN"/>
    <property type="match status" value="1"/>
</dbReference>